<proteinExistence type="predicted"/>
<dbReference type="Gene3D" id="3.40.50.720">
    <property type="entry name" value="NAD(P)-binding Rossmann-like Domain"/>
    <property type="match status" value="1"/>
</dbReference>
<dbReference type="SUPFAM" id="SSF51735">
    <property type="entry name" value="NAD(P)-binding Rossmann-fold domains"/>
    <property type="match status" value="1"/>
</dbReference>
<dbReference type="GO" id="GO:0000166">
    <property type="term" value="F:nucleotide binding"/>
    <property type="evidence" value="ECO:0007669"/>
    <property type="project" value="InterPro"/>
</dbReference>
<accession>A0A0F8X8F9</accession>
<dbReference type="InterPro" id="IPR050463">
    <property type="entry name" value="Gfo/Idh/MocA_oxidrdct_glycsds"/>
</dbReference>
<name>A0A0F8X8F9_9ZZZZ</name>
<feature type="non-terminal residue" evidence="3">
    <location>
        <position position="113"/>
    </location>
</feature>
<evidence type="ECO:0000259" key="2">
    <source>
        <dbReference type="Pfam" id="PF01408"/>
    </source>
</evidence>
<evidence type="ECO:0000256" key="1">
    <source>
        <dbReference type="ARBA" id="ARBA00023002"/>
    </source>
</evidence>
<organism evidence="3">
    <name type="scientific">marine sediment metagenome</name>
    <dbReference type="NCBI Taxonomy" id="412755"/>
    <lineage>
        <taxon>unclassified sequences</taxon>
        <taxon>metagenomes</taxon>
        <taxon>ecological metagenomes</taxon>
    </lineage>
</organism>
<gene>
    <name evidence="3" type="ORF">LCGC14_2974630</name>
</gene>
<dbReference type="AlphaFoldDB" id="A0A0F8X8F9"/>
<dbReference type="PANTHER" id="PTHR43818">
    <property type="entry name" value="BCDNA.GH03377"/>
    <property type="match status" value="1"/>
</dbReference>
<keyword evidence="1" id="KW-0560">Oxidoreductase</keyword>
<dbReference type="GO" id="GO:0016491">
    <property type="term" value="F:oxidoreductase activity"/>
    <property type="evidence" value="ECO:0007669"/>
    <property type="project" value="UniProtKB-KW"/>
</dbReference>
<dbReference type="PANTHER" id="PTHR43818:SF11">
    <property type="entry name" value="BCDNA.GH03377"/>
    <property type="match status" value="1"/>
</dbReference>
<feature type="domain" description="Gfo/Idh/MocA-like oxidoreductase N-terminal" evidence="2">
    <location>
        <begin position="39"/>
        <end position="113"/>
    </location>
</feature>
<dbReference type="Pfam" id="PF01408">
    <property type="entry name" value="GFO_IDH_MocA"/>
    <property type="match status" value="1"/>
</dbReference>
<dbReference type="InterPro" id="IPR036291">
    <property type="entry name" value="NAD(P)-bd_dom_sf"/>
</dbReference>
<dbReference type="EMBL" id="LAZR01060579">
    <property type="protein sequence ID" value="KKK65387.1"/>
    <property type="molecule type" value="Genomic_DNA"/>
</dbReference>
<reference evidence="3" key="1">
    <citation type="journal article" date="2015" name="Nature">
        <title>Complex archaea that bridge the gap between prokaryotes and eukaryotes.</title>
        <authorList>
            <person name="Spang A."/>
            <person name="Saw J.H."/>
            <person name="Jorgensen S.L."/>
            <person name="Zaremba-Niedzwiedzka K."/>
            <person name="Martijn J."/>
            <person name="Lind A.E."/>
            <person name="van Eijk R."/>
            <person name="Schleper C."/>
            <person name="Guy L."/>
            <person name="Ettema T.J."/>
        </authorList>
    </citation>
    <scope>NUCLEOTIDE SEQUENCE</scope>
</reference>
<evidence type="ECO:0000313" key="3">
    <source>
        <dbReference type="EMBL" id="KKK65387.1"/>
    </source>
</evidence>
<dbReference type="InterPro" id="IPR000683">
    <property type="entry name" value="Gfo/Idh/MocA-like_OxRdtase_N"/>
</dbReference>
<comment type="caution">
    <text evidence="3">The sequence shown here is derived from an EMBL/GenBank/DDBJ whole genome shotgun (WGS) entry which is preliminary data.</text>
</comment>
<sequence>MSETRRHFIKKSAGIAIAAPLSLNYLGMGNSWMGANDRVRIGVVGIRGMGFTHIRNYSQLENVEVAALCDVDERLFAKRVKWLEDNGKPKPKLYRDIRDLLDDKDIDAISVAT</sequence>
<protein>
    <recommendedName>
        <fullName evidence="2">Gfo/Idh/MocA-like oxidoreductase N-terminal domain-containing protein</fullName>
    </recommendedName>
</protein>